<keyword evidence="2" id="KW-1185">Reference proteome</keyword>
<dbReference type="RefSeq" id="XP_033234621.1">
    <property type="nucleotide sequence ID" value="XM_033378730.1"/>
</dbReference>
<dbReference type="InterPro" id="IPR010512">
    <property type="entry name" value="DUF1091"/>
</dbReference>
<feature type="chain" id="PRO_5026097402" evidence="1">
    <location>
        <begin position="21"/>
        <end position="218"/>
    </location>
</feature>
<protein>
    <submittedName>
        <fullName evidence="3">Uncharacterized protein isoform X1</fullName>
    </submittedName>
</protein>
<organism evidence="2 3">
    <name type="scientific">Drosophila pseudoobscura pseudoobscura</name>
    <name type="common">Fruit fly</name>
    <dbReference type="NCBI Taxonomy" id="46245"/>
    <lineage>
        <taxon>Eukaryota</taxon>
        <taxon>Metazoa</taxon>
        <taxon>Ecdysozoa</taxon>
        <taxon>Arthropoda</taxon>
        <taxon>Hexapoda</taxon>
        <taxon>Insecta</taxon>
        <taxon>Pterygota</taxon>
        <taxon>Neoptera</taxon>
        <taxon>Endopterygota</taxon>
        <taxon>Diptera</taxon>
        <taxon>Brachycera</taxon>
        <taxon>Muscomorpha</taxon>
        <taxon>Ephydroidea</taxon>
        <taxon>Drosophilidae</taxon>
        <taxon>Drosophila</taxon>
        <taxon>Sophophora</taxon>
    </lineage>
</organism>
<evidence type="ECO:0000313" key="2">
    <source>
        <dbReference type="Proteomes" id="UP000001819"/>
    </source>
</evidence>
<proteinExistence type="predicted"/>
<name>A0A6I8VU70_DROPS</name>
<dbReference type="Proteomes" id="UP000001819">
    <property type="component" value="Chromosome 3"/>
</dbReference>
<dbReference type="Pfam" id="PF06477">
    <property type="entry name" value="DUF1091"/>
    <property type="match status" value="1"/>
</dbReference>
<gene>
    <name evidence="3" type="primary">LOC6899053</name>
</gene>
<dbReference type="InParanoid" id="A0A6I8VU70"/>
<dbReference type="AlphaFoldDB" id="A0A6I8VU70"/>
<accession>A0A6I8VU70</accession>
<dbReference type="PANTHER" id="PTHR20898">
    <property type="entry name" value="DAEDALUS ON 3-RELATED-RELATED"/>
    <property type="match status" value="1"/>
</dbReference>
<feature type="signal peptide" evidence="1">
    <location>
        <begin position="1"/>
        <end position="20"/>
    </location>
</feature>
<sequence length="218" mass="24920">MQTELVVLIFFCCRLSGKEASCDEQLVYKMTNIECVGNPERVKNISCNLKAVNWTRAIANMDCYLPVPLYNPVIRLQLFKRDYSNQWKPFLVDVSVNVGDVISRRSFLPYGVIMWKMLQRFTNVNHSFPISVWVVFLALPCEISLTSAPFTQGHLFARNGYLDPSLVPPFPLGLYQVSAVIVDRNSSISEYVGTVKFYLQSMLPVKNKKRPRPKAQES</sequence>
<reference evidence="3" key="2">
    <citation type="submission" date="2025-08" db="UniProtKB">
        <authorList>
            <consortium name="RefSeq"/>
        </authorList>
    </citation>
    <scope>IDENTIFICATION</scope>
    <source>
        <strain evidence="3">MV-25-SWS-2005</strain>
        <tissue evidence="3">Whole body</tissue>
    </source>
</reference>
<reference evidence="2" key="1">
    <citation type="submission" date="2024-06" db="UniProtKB">
        <authorList>
            <consortium name="RefSeq"/>
        </authorList>
    </citation>
    <scope>NUCLEOTIDE SEQUENCE [LARGE SCALE GENOMIC DNA]</scope>
    <source>
        <strain evidence="2">MV2-25</strain>
    </source>
</reference>
<dbReference type="PANTHER" id="PTHR20898:SF0">
    <property type="entry name" value="DAEDALUS ON 3-RELATED"/>
    <property type="match status" value="1"/>
</dbReference>
<evidence type="ECO:0000256" key="1">
    <source>
        <dbReference type="SAM" id="SignalP"/>
    </source>
</evidence>
<evidence type="ECO:0000313" key="3">
    <source>
        <dbReference type="RefSeq" id="XP_033234621.1"/>
    </source>
</evidence>
<keyword evidence="1" id="KW-0732">Signal</keyword>